<protein>
    <submittedName>
        <fullName evidence="7">TetR/AcrR family transcriptional regulator</fullName>
    </submittedName>
</protein>
<dbReference type="InterPro" id="IPR050109">
    <property type="entry name" value="HTH-type_TetR-like_transc_reg"/>
</dbReference>
<dbReference type="PANTHER" id="PTHR30055">
    <property type="entry name" value="HTH-TYPE TRANSCRIPTIONAL REGULATOR RUTR"/>
    <property type="match status" value="1"/>
</dbReference>
<dbReference type="GO" id="GO:0000976">
    <property type="term" value="F:transcription cis-regulatory region binding"/>
    <property type="evidence" value="ECO:0007669"/>
    <property type="project" value="TreeGrafter"/>
</dbReference>
<dbReference type="InterPro" id="IPR039536">
    <property type="entry name" value="TetR_C_Proteobacteria"/>
</dbReference>
<dbReference type="KEGG" id="acru:HHL28_16870"/>
<dbReference type="AlphaFoldDB" id="A0A858RAM5"/>
<feature type="region of interest" description="Disordered" evidence="5">
    <location>
        <begin position="1"/>
        <end position="21"/>
    </location>
</feature>
<feature type="domain" description="HTH tetR-type" evidence="6">
    <location>
        <begin position="19"/>
        <end position="78"/>
    </location>
</feature>
<dbReference type="EMBL" id="CP051775">
    <property type="protein sequence ID" value="QJE74515.1"/>
    <property type="molecule type" value="Genomic_DNA"/>
</dbReference>
<keyword evidence="2 4" id="KW-0238">DNA-binding</keyword>
<sequence>MTTDTEETGARRPGRPPDPRKRDAILAAAQLVFVADGYAASMDRIAEEAGVSKQTIYKHFESKELLFEAIVRRRSDRLTEPLVNAAPDAGVETVLHSLALRFLELLTLPDYACVLRVLVGAQGQFPGLADHFFEVGPRRSLGRLADYLSRMDRQGALRVPDPLAAAEQFLGLVNGQIQMRMVLGIGTDTSPAAMEARARAAVDVFLRAYGRREPAPAPEPGAPEGTRIS</sequence>
<keyword evidence="1" id="KW-0805">Transcription regulation</keyword>
<dbReference type="InterPro" id="IPR009057">
    <property type="entry name" value="Homeodomain-like_sf"/>
</dbReference>
<dbReference type="GO" id="GO:0003700">
    <property type="term" value="F:DNA-binding transcription factor activity"/>
    <property type="evidence" value="ECO:0007669"/>
    <property type="project" value="TreeGrafter"/>
</dbReference>
<gene>
    <name evidence="7" type="ORF">HHL28_16870</name>
</gene>
<evidence type="ECO:0000259" key="6">
    <source>
        <dbReference type="PROSITE" id="PS50977"/>
    </source>
</evidence>
<evidence type="ECO:0000256" key="4">
    <source>
        <dbReference type="PROSITE-ProRule" id="PRU00335"/>
    </source>
</evidence>
<proteinExistence type="predicted"/>
<dbReference type="InterPro" id="IPR001647">
    <property type="entry name" value="HTH_TetR"/>
</dbReference>
<reference evidence="7" key="1">
    <citation type="submission" date="2020-04" db="EMBL/GenBank/DDBJ databases">
        <title>A desert anoxygenic phototrophic bacterium fixes CO2 using RubisCO under aerobic conditions.</title>
        <authorList>
            <person name="Tang K."/>
        </authorList>
    </citation>
    <scope>NUCLEOTIDE SEQUENCE [LARGE SCALE GENOMIC DNA]</scope>
    <source>
        <strain evidence="7">MIMtkB3</strain>
    </source>
</reference>
<evidence type="ECO:0000256" key="2">
    <source>
        <dbReference type="ARBA" id="ARBA00023125"/>
    </source>
</evidence>
<feature type="DNA-binding region" description="H-T-H motif" evidence="4">
    <location>
        <begin position="41"/>
        <end position="60"/>
    </location>
</feature>
<keyword evidence="3" id="KW-0804">Transcription</keyword>
<evidence type="ECO:0000313" key="7">
    <source>
        <dbReference type="EMBL" id="QJE74515.1"/>
    </source>
</evidence>
<accession>A0A858RAM5</accession>
<organism evidence="7 8">
    <name type="scientific">Aerophototrophica crusticola</name>
    <dbReference type="NCBI Taxonomy" id="1709002"/>
    <lineage>
        <taxon>Bacteria</taxon>
        <taxon>Pseudomonadati</taxon>
        <taxon>Pseudomonadota</taxon>
        <taxon>Alphaproteobacteria</taxon>
        <taxon>Rhodospirillales</taxon>
        <taxon>Rhodospirillaceae</taxon>
        <taxon>Aerophototrophica</taxon>
    </lineage>
</organism>
<evidence type="ECO:0000256" key="5">
    <source>
        <dbReference type="SAM" id="MobiDB-lite"/>
    </source>
</evidence>
<dbReference type="PANTHER" id="PTHR30055:SF146">
    <property type="entry name" value="HTH-TYPE TRANSCRIPTIONAL DUAL REGULATOR CECR"/>
    <property type="match status" value="1"/>
</dbReference>
<dbReference type="InterPro" id="IPR036271">
    <property type="entry name" value="Tet_transcr_reg_TetR-rel_C_sf"/>
</dbReference>
<dbReference type="Gene3D" id="1.10.10.60">
    <property type="entry name" value="Homeodomain-like"/>
    <property type="match status" value="1"/>
</dbReference>
<evidence type="ECO:0000313" key="8">
    <source>
        <dbReference type="Proteomes" id="UP000501891"/>
    </source>
</evidence>
<keyword evidence="8" id="KW-1185">Reference proteome</keyword>
<dbReference type="SUPFAM" id="SSF46689">
    <property type="entry name" value="Homeodomain-like"/>
    <property type="match status" value="1"/>
</dbReference>
<dbReference type="SUPFAM" id="SSF48498">
    <property type="entry name" value="Tetracyclin repressor-like, C-terminal domain"/>
    <property type="match status" value="1"/>
</dbReference>
<dbReference type="FunFam" id="1.10.10.60:FF:000141">
    <property type="entry name" value="TetR family transcriptional regulator"/>
    <property type="match status" value="1"/>
</dbReference>
<evidence type="ECO:0000256" key="3">
    <source>
        <dbReference type="ARBA" id="ARBA00023163"/>
    </source>
</evidence>
<dbReference type="Proteomes" id="UP000501891">
    <property type="component" value="Chromosome"/>
</dbReference>
<evidence type="ECO:0000256" key="1">
    <source>
        <dbReference type="ARBA" id="ARBA00023015"/>
    </source>
</evidence>
<dbReference type="Gene3D" id="1.10.357.10">
    <property type="entry name" value="Tetracycline Repressor, domain 2"/>
    <property type="match status" value="1"/>
</dbReference>
<dbReference type="Pfam" id="PF14246">
    <property type="entry name" value="TetR_C_7"/>
    <property type="match status" value="1"/>
</dbReference>
<name>A0A858RAM5_9PROT</name>
<dbReference type="Pfam" id="PF00440">
    <property type="entry name" value="TetR_N"/>
    <property type="match status" value="1"/>
</dbReference>
<dbReference type="PRINTS" id="PR00455">
    <property type="entry name" value="HTHTETR"/>
</dbReference>
<dbReference type="PROSITE" id="PS50977">
    <property type="entry name" value="HTH_TETR_2"/>
    <property type="match status" value="1"/>
</dbReference>